<dbReference type="InterPro" id="IPR036271">
    <property type="entry name" value="Tet_transcr_reg_TetR-rel_C_sf"/>
</dbReference>
<evidence type="ECO:0000256" key="1">
    <source>
        <dbReference type="ARBA" id="ARBA00022491"/>
    </source>
</evidence>
<evidence type="ECO:0000313" key="8">
    <source>
        <dbReference type="Proteomes" id="UP000282084"/>
    </source>
</evidence>
<dbReference type="Pfam" id="PF00440">
    <property type="entry name" value="TetR_N"/>
    <property type="match status" value="1"/>
</dbReference>
<keyword evidence="2" id="KW-0805">Transcription regulation</keyword>
<evidence type="ECO:0000256" key="3">
    <source>
        <dbReference type="ARBA" id="ARBA00023125"/>
    </source>
</evidence>
<keyword evidence="3 5" id="KW-0238">DNA-binding</keyword>
<comment type="caution">
    <text evidence="7">The sequence shown here is derived from an EMBL/GenBank/DDBJ whole genome shotgun (WGS) entry which is preliminary data.</text>
</comment>
<keyword evidence="8" id="KW-1185">Reference proteome</keyword>
<dbReference type="PANTHER" id="PTHR30055">
    <property type="entry name" value="HTH-TYPE TRANSCRIPTIONAL REGULATOR RUTR"/>
    <property type="match status" value="1"/>
</dbReference>
<protein>
    <submittedName>
        <fullName evidence="7">TetR family transcriptional regulator</fullName>
    </submittedName>
</protein>
<dbReference type="SUPFAM" id="SSF48498">
    <property type="entry name" value="Tetracyclin repressor-like, C-terminal domain"/>
    <property type="match status" value="1"/>
</dbReference>
<dbReference type="InterPro" id="IPR050109">
    <property type="entry name" value="HTH-type_TetR-like_transc_reg"/>
</dbReference>
<gene>
    <name evidence="7" type="ORF">C8E97_5405</name>
</gene>
<dbReference type="InterPro" id="IPR039538">
    <property type="entry name" value="BetI_C"/>
</dbReference>
<dbReference type="SUPFAM" id="SSF46689">
    <property type="entry name" value="Homeodomain-like"/>
    <property type="match status" value="1"/>
</dbReference>
<dbReference type="InterPro" id="IPR009057">
    <property type="entry name" value="Homeodomain-like_sf"/>
</dbReference>
<dbReference type="GO" id="GO:0003700">
    <property type="term" value="F:DNA-binding transcription factor activity"/>
    <property type="evidence" value="ECO:0007669"/>
    <property type="project" value="TreeGrafter"/>
</dbReference>
<dbReference type="GO" id="GO:0000976">
    <property type="term" value="F:transcription cis-regulatory region binding"/>
    <property type="evidence" value="ECO:0007669"/>
    <property type="project" value="TreeGrafter"/>
</dbReference>
<name>A0A495W4U7_9PSEU</name>
<dbReference type="InterPro" id="IPR001647">
    <property type="entry name" value="HTH_TetR"/>
</dbReference>
<evidence type="ECO:0000256" key="5">
    <source>
        <dbReference type="PROSITE-ProRule" id="PRU00335"/>
    </source>
</evidence>
<keyword evidence="1" id="KW-0678">Repressor</keyword>
<proteinExistence type="predicted"/>
<dbReference type="EMBL" id="RBXO01000001">
    <property type="protein sequence ID" value="RKT56696.1"/>
    <property type="molecule type" value="Genomic_DNA"/>
</dbReference>
<dbReference type="Gene3D" id="1.10.357.10">
    <property type="entry name" value="Tetracycline Repressor, domain 2"/>
    <property type="match status" value="1"/>
</dbReference>
<dbReference type="PANTHER" id="PTHR30055:SF234">
    <property type="entry name" value="HTH-TYPE TRANSCRIPTIONAL REGULATOR BETI"/>
    <property type="match status" value="1"/>
</dbReference>
<evidence type="ECO:0000259" key="6">
    <source>
        <dbReference type="PROSITE" id="PS50977"/>
    </source>
</evidence>
<dbReference type="Proteomes" id="UP000282084">
    <property type="component" value="Unassembled WGS sequence"/>
</dbReference>
<reference evidence="7 8" key="1">
    <citation type="submission" date="2018-10" db="EMBL/GenBank/DDBJ databases">
        <title>Sequencing the genomes of 1000 actinobacteria strains.</title>
        <authorList>
            <person name="Klenk H.-P."/>
        </authorList>
    </citation>
    <scope>NUCLEOTIDE SEQUENCE [LARGE SCALE GENOMIC DNA]</scope>
    <source>
        <strain evidence="7 8">DSM 43800</strain>
    </source>
</reference>
<sequence>MLIKLARLCYKGEVPKVVDAEARRRVVAEAVFRVVRAQGLDQASLRNVAEEAGLAVGSVRHYFADHDELLAFALEELVGRVDRRVMARVARVRAASTPEERFAGVEGLLGELLPLDPDRHDEAVIWLEFSHAARTRPALRPAARRIHEGIRMVVGRVLASAGVPDVPVETERLAALLDGLAVDAVLQPDLTTPDLMRAVLRRHLAGLRPGGRGPL</sequence>
<feature type="DNA-binding region" description="H-T-H motif" evidence="5">
    <location>
        <begin position="44"/>
        <end position="63"/>
    </location>
</feature>
<dbReference type="AlphaFoldDB" id="A0A495W4U7"/>
<evidence type="ECO:0000256" key="4">
    <source>
        <dbReference type="ARBA" id="ARBA00023163"/>
    </source>
</evidence>
<feature type="domain" description="HTH tetR-type" evidence="6">
    <location>
        <begin position="21"/>
        <end position="81"/>
    </location>
</feature>
<keyword evidence="4" id="KW-0804">Transcription</keyword>
<accession>A0A495W4U7</accession>
<dbReference type="PROSITE" id="PS50977">
    <property type="entry name" value="HTH_TETR_2"/>
    <property type="match status" value="1"/>
</dbReference>
<dbReference type="Pfam" id="PF13977">
    <property type="entry name" value="TetR_C_6"/>
    <property type="match status" value="1"/>
</dbReference>
<evidence type="ECO:0000313" key="7">
    <source>
        <dbReference type="EMBL" id="RKT56696.1"/>
    </source>
</evidence>
<organism evidence="7 8">
    <name type="scientific">Saccharothrix australiensis</name>
    <dbReference type="NCBI Taxonomy" id="2072"/>
    <lineage>
        <taxon>Bacteria</taxon>
        <taxon>Bacillati</taxon>
        <taxon>Actinomycetota</taxon>
        <taxon>Actinomycetes</taxon>
        <taxon>Pseudonocardiales</taxon>
        <taxon>Pseudonocardiaceae</taxon>
        <taxon>Saccharothrix</taxon>
    </lineage>
</organism>
<evidence type="ECO:0000256" key="2">
    <source>
        <dbReference type="ARBA" id="ARBA00023015"/>
    </source>
</evidence>